<accession>A0ABX0QLA8</accession>
<sequence length="557" mass="62840">MSVTRHTLPILTNQAFGPYTVHNQQRTQLFTLALLLLVNVPGLAQLRCADPVSFTPVSQPNRVEWSKFPAFSLPDAFTIIYGGARLTGDANGPSTHGFNRLVRPVAGENPTRQQRALEYAGFVYGLNQPWETLESPWGNDMALYRTKWDNWLRDVSGGQTNAAGQFVLPADVLMVDIERQIDTDAGILRLKTNPAIPTQYRALPDADFLRTYKNDMVALYAYGLRYLRERADLTQTRVSTYSDVPIRNTYLNVVANAWTDWTTNATRLSYLTKEGTGTAVGGYFYEQLDFLAPSVYYYYNRPSPLAGDYLAYMLFQIEANRAWSAKPVIPFVWMRFHDCCGNYPTFIQPQMAEATAIFPLLAGAKGLWFWDQLSLSTTRQDIHAAYEHFIHGLYRLSQFNSQFQGTYELVAETNARDLMNSQQPVWRGVFSNNKLLIAAQNPYAADNQQTVVPIRYKSWQGSLTLTGRDVALCQYDLSLLATESPLLPDLRLYPNPARHQVTVETRQRENVALIDAQGRVIRQFVNISGPLVIDISTIPAGLYLVRTGGVSKQLIIN</sequence>
<comment type="caution">
    <text evidence="2">The sequence shown here is derived from an EMBL/GenBank/DDBJ whole genome shotgun (WGS) entry which is preliminary data.</text>
</comment>
<organism evidence="2 3">
    <name type="scientific">Fibrivirga algicola</name>
    <dbReference type="NCBI Taxonomy" id="2950420"/>
    <lineage>
        <taxon>Bacteria</taxon>
        <taxon>Pseudomonadati</taxon>
        <taxon>Bacteroidota</taxon>
        <taxon>Cytophagia</taxon>
        <taxon>Cytophagales</taxon>
        <taxon>Spirosomataceae</taxon>
        <taxon>Fibrivirga</taxon>
    </lineage>
</organism>
<reference evidence="3" key="2">
    <citation type="submission" date="2023-07" db="EMBL/GenBank/DDBJ databases">
        <authorList>
            <person name="Jung D.-H."/>
        </authorList>
    </citation>
    <scope>NUCLEOTIDE SEQUENCE [LARGE SCALE GENOMIC DNA]</scope>
    <source>
        <strain evidence="3">JA-25</strain>
    </source>
</reference>
<proteinExistence type="predicted"/>
<dbReference type="EMBL" id="WAEL01000008">
    <property type="protein sequence ID" value="NID12608.1"/>
    <property type="molecule type" value="Genomic_DNA"/>
</dbReference>
<keyword evidence="3" id="KW-1185">Reference proteome</keyword>
<feature type="domain" description="Secretion system C-terminal sorting" evidence="1">
    <location>
        <begin position="492"/>
        <end position="551"/>
    </location>
</feature>
<dbReference type="InterPro" id="IPR026444">
    <property type="entry name" value="Secre_tail"/>
</dbReference>
<dbReference type="Gene3D" id="3.20.20.70">
    <property type="entry name" value="Aldolase class I"/>
    <property type="match status" value="1"/>
</dbReference>
<dbReference type="NCBIfam" id="TIGR04183">
    <property type="entry name" value="Por_Secre_tail"/>
    <property type="match status" value="1"/>
</dbReference>
<evidence type="ECO:0000313" key="3">
    <source>
        <dbReference type="Proteomes" id="UP000606008"/>
    </source>
</evidence>
<evidence type="ECO:0000313" key="2">
    <source>
        <dbReference type="EMBL" id="NID12608.1"/>
    </source>
</evidence>
<dbReference type="InterPro" id="IPR013785">
    <property type="entry name" value="Aldolase_TIM"/>
</dbReference>
<dbReference type="RefSeq" id="WP_166693392.1">
    <property type="nucleotide sequence ID" value="NZ_WAEL01000008.1"/>
</dbReference>
<reference evidence="3" key="1">
    <citation type="submission" date="2019-09" db="EMBL/GenBank/DDBJ databases">
        <authorList>
            <person name="Jung D.-H."/>
        </authorList>
    </citation>
    <scope>NUCLEOTIDE SEQUENCE [LARGE SCALE GENOMIC DNA]</scope>
    <source>
        <strain evidence="3">JA-25</strain>
    </source>
</reference>
<dbReference type="Pfam" id="PF18962">
    <property type="entry name" value="Por_Secre_tail"/>
    <property type="match status" value="1"/>
</dbReference>
<evidence type="ECO:0000259" key="1">
    <source>
        <dbReference type="Pfam" id="PF18962"/>
    </source>
</evidence>
<gene>
    <name evidence="2" type="ORF">F7231_20730</name>
</gene>
<name>A0ABX0QLA8_9BACT</name>
<protein>
    <submittedName>
        <fullName evidence="2">T9SS type A sorting domain-containing protein</fullName>
    </submittedName>
</protein>
<dbReference type="Proteomes" id="UP000606008">
    <property type="component" value="Unassembled WGS sequence"/>
</dbReference>